<reference evidence="2 3" key="1">
    <citation type="submission" date="2016-10" db="EMBL/GenBank/DDBJ databases">
        <authorList>
            <person name="de Groot N.N."/>
        </authorList>
    </citation>
    <scope>NUCLEOTIDE SEQUENCE [LARGE SCALE GENOMIC DNA]</scope>
    <source>
        <strain evidence="2 3">LMG 24775</strain>
    </source>
</reference>
<dbReference type="InterPro" id="IPR003607">
    <property type="entry name" value="HD/PDEase_dom"/>
</dbReference>
<evidence type="ECO:0000259" key="1">
    <source>
        <dbReference type="PROSITE" id="PS51832"/>
    </source>
</evidence>
<accession>A0A1H3JL75</accession>
<protein>
    <submittedName>
        <fullName evidence="2">HD domain-containing protein</fullName>
    </submittedName>
</protein>
<dbReference type="AlphaFoldDB" id="A0A1H3JL75"/>
<evidence type="ECO:0000313" key="2">
    <source>
        <dbReference type="EMBL" id="SDY40750.1"/>
    </source>
</evidence>
<dbReference type="GO" id="GO:0008081">
    <property type="term" value="F:phosphoric diester hydrolase activity"/>
    <property type="evidence" value="ECO:0007669"/>
    <property type="project" value="UniProtKB-ARBA"/>
</dbReference>
<name>A0A1H3JL75_9BURK</name>
<dbReference type="GeneID" id="94691852"/>
<sequence>MTDVAAVRNPPTAQGWKDEGVHFLRAVTDMAEHCNVVTGEPIFNDKGVKLVDKGARIDSNMYERLVKHKLRDPIDKHLGVDNRVDVLAIEAQAMVQCETVDLMRRLVQSLGGTDRLLAPLRLMVLPPQIAFKLTVMREQRPELFAHSLQMMLVAVYLALQSEWSERECGPLATAALLHDVGMLYMDPAWTDPNYRLTGAERKHLVAHSVTGMLIMRGAGAYSQDVEMAVLEHHERMDGTGYPRGVHGEAISKMGRILLLAEVVSAFFDKFQDLPGQRLSLMLRMNHRRYPADLVGILLPLLYDEISPGTPLPPLQAEVTHSVAALSAAFQMWDTFSQAFPERWQAMPDHQAAVYIDSSIGSLQKQLAEAGLHPNQQTDLLAYLKDDVQGMSELALLSREALWQLQAIVNACLRRWPAINARTHAVDTAVAQWCEACMQIDATPPAGGAARAPAH</sequence>
<dbReference type="RefSeq" id="WP_061288148.1">
    <property type="nucleotide sequence ID" value="NZ_CP141274.1"/>
</dbReference>
<dbReference type="PANTHER" id="PTHR43155:SF2">
    <property type="entry name" value="CYCLIC DI-GMP PHOSPHODIESTERASE PA4108"/>
    <property type="match status" value="1"/>
</dbReference>
<proteinExistence type="predicted"/>
<dbReference type="CDD" id="cd00077">
    <property type="entry name" value="HDc"/>
    <property type="match status" value="1"/>
</dbReference>
<dbReference type="InterPro" id="IPR037522">
    <property type="entry name" value="HD_GYP_dom"/>
</dbReference>
<evidence type="ECO:0000313" key="3">
    <source>
        <dbReference type="Proteomes" id="UP000183417"/>
    </source>
</evidence>
<dbReference type="EMBL" id="FNPE01000004">
    <property type="protein sequence ID" value="SDY40750.1"/>
    <property type="molecule type" value="Genomic_DNA"/>
</dbReference>
<dbReference type="Pfam" id="PF13487">
    <property type="entry name" value="HD_5"/>
    <property type="match status" value="1"/>
</dbReference>
<organism evidence="2 3">
    <name type="scientific">Delftia lacustris</name>
    <dbReference type="NCBI Taxonomy" id="558537"/>
    <lineage>
        <taxon>Bacteria</taxon>
        <taxon>Pseudomonadati</taxon>
        <taxon>Pseudomonadota</taxon>
        <taxon>Betaproteobacteria</taxon>
        <taxon>Burkholderiales</taxon>
        <taxon>Comamonadaceae</taxon>
        <taxon>Delftia</taxon>
    </lineage>
</organism>
<gene>
    <name evidence="2" type="ORF">SAMN05421547_104316</name>
</gene>
<dbReference type="SUPFAM" id="SSF109604">
    <property type="entry name" value="HD-domain/PDEase-like"/>
    <property type="match status" value="1"/>
</dbReference>
<feature type="domain" description="HD-GYP" evidence="1">
    <location>
        <begin position="122"/>
        <end position="317"/>
    </location>
</feature>
<dbReference type="PROSITE" id="PS51832">
    <property type="entry name" value="HD_GYP"/>
    <property type="match status" value="1"/>
</dbReference>
<dbReference type="PANTHER" id="PTHR43155">
    <property type="entry name" value="CYCLIC DI-GMP PHOSPHODIESTERASE PA4108-RELATED"/>
    <property type="match status" value="1"/>
</dbReference>
<dbReference type="Proteomes" id="UP000183417">
    <property type="component" value="Unassembled WGS sequence"/>
</dbReference>
<dbReference type="Gene3D" id="1.10.3210.10">
    <property type="entry name" value="Hypothetical protein af1432"/>
    <property type="match status" value="1"/>
</dbReference>